<feature type="domain" description="DUF7869" evidence="3">
    <location>
        <begin position="99"/>
        <end position="201"/>
    </location>
</feature>
<dbReference type="InParanoid" id="G4Z992"/>
<name>G4Z992_PHYSP</name>
<proteinExistence type="predicted"/>
<organism evidence="4 5">
    <name type="scientific">Phytophthora sojae (strain P6497)</name>
    <name type="common">Soybean stem and root rot agent</name>
    <name type="synonym">Phytophthora megasperma f. sp. glycines</name>
    <dbReference type="NCBI Taxonomy" id="1094619"/>
    <lineage>
        <taxon>Eukaryota</taxon>
        <taxon>Sar</taxon>
        <taxon>Stramenopiles</taxon>
        <taxon>Oomycota</taxon>
        <taxon>Peronosporomycetes</taxon>
        <taxon>Peronosporales</taxon>
        <taxon>Peronosporaceae</taxon>
        <taxon>Phytophthora</taxon>
    </lineage>
</organism>
<evidence type="ECO:0000313" key="5">
    <source>
        <dbReference type="Proteomes" id="UP000002640"/>
    </source>
</evidence>
<feature type="compositionally biased region" description="Basic and acidic residues" evidence="1">
    <location>
        <begin position="8"/>
        <end position="29"/>
    </location>
</feature>
<dbReference type="InterPro" id="IPR049203">
    <property type="entry name" value="DUF6818"/>
</dbReference>
<gene>
    <name evidence="4" type="ORF">PHYSODRAFT_329172</name>
</gene>
<dbReference type="Pfam" id="PF25273">
    <property type="entry name" value="DUF7869"/>
    <property type="match status" value="1"/>
</dbReference>
<evidence type="ECO:0000313" key="4">
    <source>
        <dbReference type="EMBL" id="EGZ21146.1"/>
    </source>
</evidence>
<dbReference type="AlphaFoldDB" id="G4Z992"/>
<sequence length="532" mass="59702">MRGGVTSDKTEALGRHTESARRMRREYKTDKTSTDVNHAVIVMDFPQNLTLPSVSNTLSQWYFCSLVSVSGFGIFYENEGIQTNYLYNETSNGKGSDQINSMLAHFISTKIIPAGKTRLTVYADNCSGQNKNSYVIKFLLAQVHMGALQYVDYKFFVKGHTKNSCDRGFGHIRKHVAKVDCWTMDHLVEGVSSASKSSITKFQIFTMDASQPGVVVCKKGPESEPVEISLSRQIDGIFTTKGKVQRMMTDHIETLSPPVRNTEKIAQMYHNIRPYVPAEFQSDPLYAKPSEQEGEDAKSRKQARREHRAAMAVAAKANQDQRGITEAVATKKNPAKKRATAAKKTQKNRSTKLLRICLLSKNRQPKMHLPLSRDEWDYVASFHNAAYVGDDRTTDSLKRKFAKLHRKRIPTGDPRIPANVLQVKRIRLEMTLKATVNSPTTVDGNDDNAITSADTMWQLLSEMETLRAQLNAQKGPQAGSAQTNSAYVGSRNATKNALAEKKNERDVRKTEKRSVLSVRKIEKRTADATKNY</sequence>
<protein>
    <submittedName>
        <fullName evidence="4">Uncharacterized protein</fullName>
    </submittedName>
</protein>
<evidence type="ECO:0000259" key="3">
    <source>
        <dbReference type="Pfam" id="PF25273"/>
    </source>
</evidence>
<feature type="compositionally biased region" description="Basic and acidic residues" evidence="1">
    <location>
        <begin position="498"/>
        <end position="513"/>
    </location>
</feature>
<dbReference type="KEGG" id="psoj:PHYSODRAFT_329172"/>
<dbReference type="PANTHER" id="PTHR34415:SF1">
    <property type="entry name" value="INTEGRASE CATALYTIC DOMAIN-CONTAINING PROTEIN"/>
    <property type="match status" value="1"/>
</dbReference>
<feature type="domain" description="DUF6818" evidence="2">
    <location>
        <begin position="370"/>
        <end position="447"/>
    </location>
</feature>
<dbReference type="Proteomes" id="UP000002640">
    <property type="component" value="Unassembled WGS sequence"/>
</dbReference>
<reference evidence="4 5" key="1">
    <citation type="journal article" date="2006" name="Science">
        <title>Phytophthora genome sequences uncover evolutionary origins and mechanisms of pathogenesis.</title>
        <authorList>
            <person name="Tyler B.M."/>
            <person name="Tripathy S."/>
            <person name="Zhang X."/>
            <person name="Dehal P."/>
            <person name="Jiang R.H."/>
            <person name="Aerts A."/>
            <person name="Arredondo F.D."/>
            <person name="Baxter L."/>
            <person name="Bensasson D."/>
            <person name="Beynon J.L."/>
            <person name="Chapman J."/>
            <person name="Damasceno C.M."/>
            <person name="Dorrance A.E."/>
            <person name="Dou D."/>
            <person name="Dickerman A.W."/>
            <person name="Dubchak I.L."/>
            <person name="Garbelotto M."/>
            <person name="Gijzen M."/>
            <person name="Gordon S.G."/>
            <person name="Govers F."/>
            <person name="Grunwald N.J."/>
            <person name="Huang W."/>
            <person name="Ivors K.L."/>
            <person name="Jones R.W."/>
            <person name="Kamoun S."/>
            <person name="Krampis K."/>
            <person name="Lamour K.H."/>
            <person name="Lee M.K."/>
            <person name="McDonald W.H."/>
            <person name="Medina M."/>
            <person name="Meijer H.J."/>
            <person name="Nordberg E.K."/>
            <person name="Maclean D.J."/>
            <person name="Ospina-Giraldo M.D."/>
            <person name="Morris P.F."/>
            <person name="Phuntumart V."/>
            <person name="Putnam N.H."/>
            <person name="Rash S."/>
            <person name="Rose J.K."/>
            <person name="Sakihama Y."/>
            <person name="Salamov A.A."/>
            <person name="Savidor A."/>
            <person name="Scheuring C.F."/>
            <person name="Smith B.M."/>
            <person name="Sobral B.W."/>
            <person name="Terry A."/>
            <person name="Torto-Alalibo T.A."/>
            <person name="Win J."/>
            <person name="Xu Z."/>
            <person name="Zhang H."/>
            <person name="Grigoriev I.V."/>
            <person name="Rokhsar D.S."/>
            <person name="Boore J.L."/>
        </authorList>
    </citation>
    <scope>NUCLEOTIDE SEQUENCE [LARGE SCALE GENOMIC DNA]</scope>
    <source>
        <strain evidence="4 5">P6497</strain>
    </source>
</reference>
<dbReference type="InterPro" id="IPR057191">
    <property type="entry name" value="DUF7869"/>
</dbReference>
<keyword evidence="5" id="KW-1185">Reference proteome</keyword>
<evidence type="ECO:0000256" key="1">
    <source>
        <dbReference type="SAM" id="MobiDB-lite"/>
    </source>
</evidence>
<evidence type="ECO:0000259" key="2">
    <source>
        <dbReference type="Pfam" id="PF20681"/>
    </source>
</evidence>
<accession>G4Z992</accession>
<dbReference type="GeneID" id="20645904"/>
<feature type="compositionally biased region" description="Polar residues" evidence="1">
    <location>
        <begin position="472"/>
        <end position="495"/>
    </location>
</feature>
<dbReference type="RefSeq" id="XP_009523863.1">
    <property type="nucleotide sequence ID" value="XM_009525568.1"/>
</dbReference>
<feature type="region of interest" description="Disordered" evidence="1">
    <location>
        <begin position="1"/>
        <end position="29"/>
    </location>
</feature>
<dbReference type="EMBL" id="JH159153">
    <property type="protein sequence ID" value="EGZ21146.1"/>
    <property type="molecule type" value="Genomic_DNA"/>
</dbReference>
<feature type="region of interest" description="Disordered" evidence="1">
    <location>
        <begin position="287"/>
        <end position="308"/>
    </location>
</feature>
<dbReference type="PANTHER" id="PTHR34415">
    <property type="entry name" value="INTEGRASE CATALYTIC DOMAIN-CONTAINING PROTEIN"/>
    <property type="match status" value="1"/>
</dbReference>
<feature type="region of interest" description="Disordered" evidence="1">
    <location>
        <begin position="472"/>
        <end position="513"/>
    </location>
</feature>
<dbReference type="Pfam" id="PF20681">
    <property type="entry name" value="DUF6818"/>
    <property type="match status" value="1"/>
</dbReference>